<evidence type="ECO:0000313" key="2">
    <source>
        <dbReference type="Proteomes" id="UP001631969"/>
    </source>
</evidence>
<protein>
    <submittedName>
        <fullName evidence="1">Lytic transglycosylase domain-containing protein</fullName>
    </submittedName>
</protein>
<comment type="caution">
    <text evidence="1">The sequence shown here is derived from an EMBL/GenBank/DDBJ whole genome shotgun (WGS) entry which is preliminary data.</text>
</comment>
<gene>
    <name evidence="1" type="ORF">ACI1P1_15690</name>
</gene>
<evidence type="ECO:0000313" key="1">
    <source>
        <dbReference type="EMBL" id="MFM9329737.1"/>
    </source>
</evidence>
<keyword evidence="2" id="KW-1185">Reference proteome</keyword>
<dbReference type="Proteomes" id="UP001631969">
    <property type="component" value="Unassembled WGS sequence"/>
</dbReference>
<name>A0ACC7NZA8_9BACL</name>
<reference evidence="1" key="1">
    <citation type="submission" date="2024-12" db="EMBL/GenBank/DDBJ databases">
        <authorList>
            <person name="Wu N."/>
        </authorList>
    </citation>
    <scope>NUCLEOTIDE SEQUENCE</scope>
    <source>
        <strain evidence="1">P15</strain>
    </source>
</reference>
<proteinExistence type="predicted"/>
<accession>A0ACC7NZA8</accession>
<sequence>MSIDPSVLKQLLSLQMLQSTDTLTGGSQTNGTGTDFSELLQLLVGDSAAESSRHKVIPAAELLARGKWSSAYLGNAALSASVPGKSAPSDYEQPIQAASRRHGVESSLVKAVIEAESGYDSNAVSKAGAKGLMQLMDATGQGLGVSNPFDAVQNIEGGTRFLSNLLRKYDGNEAVALAAYNAGPGRVDRLGIKNDADLYAKLGQLPKETQAYVSKVLGYKAQYEA</sequence>
<dbReference type="EMBL" id="JBJURJ010000009">
    <property type="protein sequence ID" value="MFM9329737.1"/>
    <property type="molecule type" value="Genomic_DNA"/>
</dbReference>
<organism evidence="1 2">
    <name type="scientific">Paenibacillus mesotrionivorans</name>
    <dbReference type="NCBI Taxonomy" id="3160968"/>
    <lineage>
        <taxon>Bacteria</taxon>
        <taxon>Bacillati</taxon>
        <taxon>Bacillota</taxon>
        <taxon>Bacilli</taxon>
        <taxon>Bacillales</taxon>
        <taxon>Paenibacillaceae</taxon>
        <taxon>Paenibacillus</taxon>
    </lineage>
</organism>